<feature type="compositionally biased region" description="Polar residues" evidence="1">
    <location>
        <begin position="419"/>
        <end position="432"/>
    </location>
</feature>
<evidence type="ECO:0000313" key="4">
    <source>
        <dbReference type="Proteomes" id="UP000245956"/>
    </source>
</evidence>
<reference evidence="2" key="3">
    <citation type="submission" date="2023-11" db="EMBL/GenBank/DDBJ databases">
        <authorList>
            <person name="Beijen E."/>
            <person name="Ohm R.A."/>
        </authorList>
    </citation>
    <scope>NUCLEOTIDE SEQUENCE</scope>
    <source>
        <strain evidence="2">CBS 150709</strain>
    </source>
</reference>
<organism evidence="3 4">
    <name type="scientific">Purpureocillium lilacinum</name>
    <name type="common">Paecilomyces lilacinus</name>
    <dbReference type="NCBI Taxonomy" id="33203"/>
    <lineage>
        <taxon>Eukaryota</taxon>
        <taxon>Fungi</taxon>
        <taxon>Dikarya</taxon>
        <taxon>Ascomycota</taxon>
        <taxon>Pezizomycotina</taxon>
        <taxon>Sordariomycetes</taxon>
        <taxon>Hypocreomycetidae</taxon>
        <taxon>Hypocreales</taxon>
        <taxon>Ophiocordycipitaceae</taxon>
        <taxon>Purpureocillium</taxon>
    </lineage>
</organism>
<gene>
    <name evidence="3" type="ORF">PCL_03141</name>
    <name evidence="2" type="ORF">Purlil1_582</name>
</gene>
<feature type="compositionally biased region" description="Polar residues" evidence="1">
    <location>
        <begin position="255"/>
        <end position="280"/>
    </location>
</feature>
<sequence>MAASAAVVVNGGGGGGSSGMERIRDVGPLPWAGLPGSLTLALRRLRSSTELGPWNRPLINPKQRWSSAAARRGEARPLRHQGMRGTKTCGWARGALGLRSKAGPPRATFNGRRRRSADICACPSWALAVPVGARNGPIRYAITLFLISLSRAAGPRGRGVKGGKGVPPRSFPDSRPALEPWRWQTGSRASRQHGSFCLRALPASASSCCSFQVCLLSPALPPHQSHQSDEQSRASAGSYAHASLGRPRATILDPRSSNRPLTLITAGSSPHRGQQQSAHVATTHRAARPIRKGSPPLAPCPRRFLKAVSRCEPDNQSSSRRRLTHQLQAAGVWVWAAVHRRAALRPMRLDPVVDKMSQFECIPSIDGDNARPRELRASAPPPFPFASVRGVHGFVSRGHDEVASAAPGPVPIPSRKCSPCSSRAASPIQPSLGSGPFDSRIYLSDVA</sequence>
<feature type="region of interest" description="Disordered" evidence="1">
    <location>
        <begin position="156"/>
        <end position="179"/>
    </location>
</feature>
<dbReference type="AlphaFoldDB" id="A0A2U3DYQ4"/>
<accession>A0A2U3DYQ4</accession>
<dbReference type="EMBL" id="JAWRVI010000002">
    <property type="protein sequence ID" value="KAK4094886.1"/>
    <property type="molecule type" value="Genomic_DNA"/>
</dbReference>
<dbReference type="Proteomes" id="UP001287286">
    <property type="component" value="Unassembled WGS sequence"/>
</dbReference>
<evidence type="ECO:0000313" key="5">
    <source>
        <dbReference type="Proteomes" id="UP001287286"/>
    </source>
</evidence>
<feature type="region of interest" description="Disordered" evidence="1">
    <location>
        <begin position="222"/>
        <end position="296"/>
    </location>
</feature>
<feature type="region of interest" description="Disordered" evidence="1">
    <location>
        <begin position="418"/>
        <end position="438"/>
    </location>
</feature>
<reference evidence="3" key="1">
    <citation type="submission" date="2015-05" db="EMBL/GenBank/DDBJ databases">
        <authorList>
            <person name="Wang D.B."/>
            <person name="Wang M."/>
        </authorList>
    </citation>
    <scope>NUCLEOTIDE SEQUENCE</scope>
    <source>
        <strain evidence="3">36-1</strain>
    </source>
</reference>
<evidence type="ECO:0000256" key="1">
    <source>
        <dbReference type="SAM" id="MobiDB-lite"/>
    </source>
</evidence>
<proteinExistence type="predicted"/>
<protein>
    <submittedName>
        <fullName evidence="3">Uncharacterized protein</fullName>
    </submittedName>
</protein>
<reference evidence="3 4" key="2">
    <citation type="journal article" date="2016" name="Front. Microbiol.">
        <title>Genome and transcriptome sequences reveal the specific parasitism of the nematophagous Purpureocillium lilacinum 36-1.</title>
        <authorList>
            <person name="Xie J."/>
            <person name="Li S."/>
            <person name="Mo C."/>
            <person name="Xiao X."/>
            <person name="Peng D."/>
            <person name="Wang G."/>
            <person name="Xiao Y."/>
        </authorList>
    </citation>
    <scope>NUCLEOTIDE SEQUENCE [LARGE SCALE GENOMIC DNA]</scope>
    <source>
        <strain evidence="3 4">36-1</strain>
    </source>
</reference>
<reference evidence="2 5" key="4">
    <citation type="journal article" date="2024" name="Microbiol. Resour. Announc.">
        <title>Genome annotations for the ascomycete fungi Trichoderma harzianum, Trichoderma aggressivum, and Purpureocillium lilacinum.</title>
        <authorList>
            <person name="Beijen E.P.W."/>
            <person name="Ohm R.A."/>
        </authorList>
    </citation>
    <scope>NUCLEOTIDE SEQUENCE [LARGE SCALE GENOMIC DNA]</scope>
    <source>
        <strain evidence="2 5">CBS 150709</strain>
    </source>
</reference>
<evidence type="ECO:0000313" key="2">
    <source>
        <dbReference type="EMBL" id="KAK4094886.1"/>
    </source>
</evidence>
<feature type="compositionally biased region" description="Gly residues" evidence="1">
    <location>
        <begin position="156"/>
        <end position="165"/>
    </location>
</feature>
<dbReference type="EMBL" id="LCWV01000019">
    <property type="protein sequence ID" value="PWI67373.1"/>
    <property type="molecule type" value="Genomic_DNA"/>
</dbReference>
<evidence type="ECO:0000313" key="3">
    <source>
        <dbReference type="EMBL" id="PWI67373.1"/>
    </source>
</evidence>
<dbReference type="Proteomes" id="UP000245956">
    <property type="component" value="Unassembled WGS sequence"/>
</dbReference>
<name>A0A2U3DYQ4_PURLI</name>
<comment type="caution">
    <text evidence="3">The sequence shown here is derived from an EMBL/GenBank/DDBJ whole genome shotgun (WGS) entry which is preliminary data.</text>
</comment>
<keyword evidence="5" id="KW-1185">Reference proteome</keyword>